<name>A0A7R9CGP1_TIMPO</name>
<dbReference type="InterPro" id="IPR002129">
    <property type="entry name" value="PyrdxlP-dep_de-COase"/>
</dbReference>
<evidence type="ECO:0000256" key="5">
    <source>
        <dbReference type="ARBA" id="ARBA00023239"/>
    </source>
</evidence>
<feature type="region of interest" description="Disordered" evidence="7">
    <location>
        <begin position="9"/>
        <end position="28"/>
    </location>
</feature>
<dbReference type="SUPFAM" id="SSF53383">
    <property type="entry name" value="PLP-dependent transferases"/>
    <property type="match status" value="1"/>
</dbReference>
<gene>
    <name evidence="9" type="ORF">TPSB3V08_LOCUS299</name>
</gene>
<keyword evidence="5 6" id="KW-0456">Lyase</keyword>
<evidence type="ECO:0000256" key="3">
    <source>
        <dbReference type="ARBA" id="ARBA00022793"/>
    </source>
</evidence>
<evidence type="ECO:0000256" key="6">
    <source>
        <dbReference type="RuleBase" id="RU000382"/>
    </source>
</evidence>
<dbReference type="EMBL" id="OD000094">
    <property type="protein sequence ID" value="CAD7395718.1"/>
    <property type="molecule type" value="Genomic_DNA"/>
</dbReference>
<accession>A0A7R9CGP1</accession>
<dbReference type="AlphaFoldDB" id="A0A7R9CGP1"/>
<dbReference type="InterPro" id="IPR015424">
    <property type="entry name" value="PyrdxlP-dep_Trfase"/>
</dbReference>
<feature type="domain" description="PDXDC1/PDXD2 second" evidence="8">
    <location>
        <begin position="430"/>
        <end position="500"/>
    </location>
</feature>
<evidence type="ECO:0000256" key="2">
    <source>
        <dbReference type="ARBA" id="ARBA00009533"/>
    </source>
</evidence>
<evidence type="ECO:0000256" key="7">
    <source>
        <dbReference type="SAM" id="MobiDB-lite"/>
    </source>
</evidence>
<comment type="cofactor">
    <cofactor evidence="1 6">
        <name>pyridoxal 5'-phosphate</name>
        <dbReference type="ChEBI" id="CHEBI:597326"/>
    </cofactor>
</comment>
<dbReference type="GO" id="GO:0030170">
    <property type="term" value="F:pyridoxal phosphate binding"/>
    <property type="evidence" value="ECO:0007669"/>
    <property type="project" value="InterPro"/>
</dbReference>
<dbReference type="Pfam" id="PF00282">
    <property type="entry name" value="Pyridoxal_deC"/>
    <property type="match status" value="1"/>
</dbReference>
<dbReference type="PANTHER" id="PTHR42735">
    <property type="match status" value="1"/>
</dbReference>
<evidence type="ECO:0000256" key="4">
    <source>
        <dbReference type="ARBA" id="ARBA00022898"/>
    </source>
</evidence>
<protein>
    <recommendedName>
        <fullName evidence="8">PDXDC1/PDXD2 second domain-containing protein</fullName>
    </recommendedName>
</protein>
<dbReference type="Pfam" id="PF22930">
    <property type="entry name" value="PDXDC1-like_cen"/>
    <property type="match status" value="1"/>
</dbReference>
<dbReference type="InterPro" id="IPR055103">
    <property type="entry name" value="PDXDC1-like_2nd"/>
</dbReference>
<sequence>MVQDLIAYEDSREDSSDEDVSPGGASLPQLDPIARLSIVTQSVAAYAGGLERSHLQRFSSRITSDTTRWLSHLFRFFDCAAFFHEDVLEGIVRLARMMLHYKYPKYLEDGYEALSARPPVIYSSVAAPLGLGLPMVCVRPVPCNTMFGSQQKMDVAALDRFIQEDKANNRVPLIVLADAGTTIAGHVDNLSRLQELCKSHDIWLHIRGHSLAALSMVSIPNVPTRIADSLTLPIGVWLGIPALPVVEAEVRTLASSPDRDSNLDLPVLSSRAQHDKRTLYRLFDTSTPRPPRSVGVARESTLPLVAGLTSDHFIRKMSCLPLWAALQALGRDGVQSKIRQAFESRRVEKHGNTTLTTPDRDLKLKLLVIGSLGVADKTVWPLKRSQQPGGESGTFTVNEVVTKPVSTAVLLESVACTVVFQFVPESSEGENVSRVSAYFDKLNSWLGQILQRDAPHVPVVICELESNGVVLRYCPLEMAGEKHPSPAEVDLFTSCLEQQLVCHS</sequence>
<dbReference type="Gene3D" id="3.40.640.10">
    <property type="entry name" value="Type I PLP-dependent aspartate aminotransferase-like (Major domain)"/>
    <property type="match status" value="1"/>
</dbReference>
<comment type="similarity">
    <text evidence="2 6">Belongs to the group II decarboxylase family.</text>
</comment>
<evidence type="ECO:0000259" key="8">
    <source>
        <dbReference type="Pfam" id="PF22930"/>
    </source>
</evidence>
<proteinExistence type="inferred from homology"/>
<dbReference type="GO" id="GO:0019752">
    <property type="term" value="P:carboxylic acid metabolic process"/>
    <property type="evidence" value="ECO:0007669"/>
    <property type="project" value="InterPro"/>
</dbReference>
<evidence type="ECO:0000256" key="1">
    <source>
        <dbReference type="ARBA" id="ARBA00001933"/>
    </source>
</evidence>
<dbReference type="PANTHER" id="PTHR42735:SF1">
    <property type="entry name" value="PYRIDOXAL-DEPENDENT DECARBOXYLASE DOMAIN-CONTAINING PROTEIN 1-RELATED"/>
    <property type="match status" value="1"/>
</dbReference>
<dbReference type="InterPro" id="IPR050477">
    <property type="entry name" value="GrpII_AminoAcid_Decarb"/>
</dbReference>
<keyword evidence="4 6" id="KW-0663">Pyridoxal phosphate</keyword>
<dbReference type="GO" id="GO:0016831">
    <property type="term" value="F:carboxy-lyase activity"/>
    <property type="evidence" value="ECO:0007669"/>
    <property type="project" value="UniProtKB-KW"/>
</dbReference>
<reference evidence="9" key="1">
    <citation type="submission" date="2020-11" db="EMBL/GenBank/DDBJ databases">
        <authorList>
            <person name="Tran Van P."/>
        </authorList>
    </citation>
    <scope>NUCLEOTIDE SEQUENCE</scope>
</reference>
<keyword evidence="3" id="KW-0210">Decarboxylase</keyword>
<evidence type="ECO:0000313" key="9">
    <source>
        <dbReference type="EMBL" id="CAD7395718.1"/>
    </source>
</evidence>
<dbReference type="InterPro" id="IPR015421">
    <property type="entry name" value="PyrdxlP-dep_Trfase_major"/>
</dbReference>
<organism evidence="9">
    <name type="scientific">Timema poppense</name>
    <name type="common">Walking stick</name>
    <dbReference type="NCBI Taxonomy" id="170557"/>
    <lineage>
        <taxon>Eukaryota</taxon>
        <taxon>Metazoa</taxon>
        <taxon>Ecdysozoa</taxon>
        <taxon>Arthropoda</taxon>
        <taxon>Hexapoda</taxon>
        <taxon>Insecta</taxon>
        <taxon>Pterygota</taxon>
        <taxon>Neoptera</taxon>
        <taxon>Polyneoptera</taxon>
        <taxon>Phasmatodea</taxon>
        <taxon>Timematodea</taxon>
        <taxon>Timematoidea</taxon>
        <taxon>Timematidae</taxon>
        <taxon>Timema</taxon>
    </lineage>
</organism>